<dbReference type="EMBL" id="PQGI02000002">
    <property type="protein sequence ID" value="MEX3188644.1"/>
    <property type="molecule type" value="Genomic_DNA"/>
</dbReference>
<organism evidence="9 15">
    <name type="scientific">Serratia marcescens</name>
    <dbReference type="NCBI Taxonomy" id="615"/>
    <lineage>
        <taxon>Bacteria</taxon>
        <taxon>Pseudomonadati</taxon>
        <taxon>Pseudomonadota</taxon>
        <taxon>Gammaproteobacteria</taxon>
        <taxon>Enterobacterales</taxon>
        <taxon>Yersiniaceae</taxon>
        <taxon>Serratia</taxon>
    </lineage>
</organism>
<dbReference type="RefSeq" id="WP_004930217.1">
    <property type="nucleotide sequence ID" value="NZ_ABEXNO020000008.1"/>
</dbReference>
<dbReference type="InterPro" id="IPR018084">
    <property type="entry name" value="Hok/gef_toxin_CS"/>
</dbReference>
<evidence type="ECO:0000256" key="7">
    <source>
        <dbReference type="ARBA" id="ARBA00023136"/>
    </source>
</evidence>
<evidence type="ECO:0000313" key="15">
    <source>
        <dbReference type="Proteomes" id="UP000037482"/>
    </source>
</evidence>
<keyword evidence="4" id="KW-1277">Toxin-antitoxin system</keyword>
<comment type="caution">
    <text evidence="9">The sequence shown here is derived from an EMBL/GenBank/DDBJ whole genome shotgun (WGS) entry which is preliminary data.</text>
</comment>
<accession>A0A656VG69</accession>
<name>A0A0G8B8Z4_SERMA</name>
<dbReference type="EMBL" id="LFJS01000012">
    <property type="protein sequence ID" value="KMU50787.1"/>
    <property type="molecule type" value="Genomic_DNA"/>
</dbReference>
<evidence type="ECO:0000256" key="5">
    <source>
        <dbReference type="ARBA" id="ARBA00022692"/>
    </source>
</evidence>
<dbReference type="EMBL" id="PQGI01000015">
    <property type="protein sequence ID" value="POP14764.1"/>
    <property type="molecule type" value="Genomic_DNA"/>
</dbReference>
<reference evidence="10 18" key="5">
    <citation type="submission" date="2023-07" db="EMBL/GenBank/DDBJ databases">
        <title>Pathogens genome sequencing project 196.</title>
        <authorList>
            <person name="Cao X."/>
        </authorList>
    </citation>
    <scope>NUCLEOTIDE SEQUENCE [LARGE SCALE GENOMIC DNA]</scope>
    <source>
        <strain evidence="10 18">SM41</strain>
    </source>
</reference>
<evidence type="ECO:0000313" key="14">
    <source>
        <dbReference type="EMBL" id="TQI85929.1"/>
    </source>
</evidence>
<reference evidence="11 19" key="6">
    <citation type="submission" date="2023-11" db="EMBL/GenBank/DDBJ databases">
        <title>Detection of rare carbapenemases in Enterobacterales - comparison of two colorimetric and two CIM-based carbapenemase assays.</title>
        <authorList>
            <person name="Schaffarczyk L."/>
            <person name="Noster J."/>
            <person name="Stelzer Y."/>
            <person name="Sattler J."/>
            <person name="Gatermann S."/>
            <person name="Hamprecht A."/>
        </authorList>
    </citation>
    <scope>NUCLEOTIDE SEQUENCE [LARGE SCALE GENOMIC DNA]</scope>
    <source>
        <strain evidence="11 19">CIM-Carb-136</strain>
    </source>
</reference>
<evidence type="ECO:0000313" key="13">
    <source>
        <dbReference type="EMBL" id="POP14764.1"/>
    </source>
</evidence>
<dbReference type="GO" id="GO:0005886">
    <property type="term" value="C:plasma membrane"/>
    <property type="evidence" value="ECO:0007669"/>
    <property type="project" value="UniProtKB-SubCell"/>
</dbReference>
<keyword evidence="3" id="KW-0997">Cell inner membrane</keyword>
<protein>
    <submittedName>
        <fullName evidence="10">Hok/Gef family protein</fullName>
    </submittedName>
    <submittedName>
        <fullName evidence="9">Hok/gef cell toxic protein</fullName>
    </submittedName>
    <submittedName>
        <fullName evidence="14">Protein HokC/D</fullName>
    </submittedName>
</protein>
<evidence type="ECO:0000313" key="17">
    <source>
        <dbReference type="Proteomes" id="UP000320710"/>
    </source>
</evidence>
<evidence type="ECO:0000256" key="6">
    <source>
        <dbReference type="ARBA" id="ARBA00022989"/>
    </source>
</evidence>
<dbReference type="PROSITE" id="PS00556">
    <property type="entry name" value="HOK_GEF"/>
    <property type="match status" value="1"/>
</dbReference>
<comment type="similarity">
    <text evidence="8">Belongs to the hok/gef family.</text>
</comment>
<dbReference type="Proteomes" id="UP000237365">
    <property type="component" value="Unassembled WGS sequence"/>
</dbReference>
<dbReference type="EMBL" id="JAVIPQ010000106">
    <property type="protein sequence ID" value="MDQ9555062.1"/>
    <property type="molecule type" value="Genomic_DNA"/>
</dbReference>
<reference evidence="14 17" key="4">
    <citation type="submission" date="2019-07" db="EMBL/GenBank/DDBJ databases">
        <title>Investigation of anaerobic lignin degradation for improved lignocellulosic biofuels.</title>
        <authorList>
            <person name="Deangelis K.PhD."/>
        </authorList>
    </citation>
    <scope>NUCLEOTIDE SEQUENCE [LARGE SCALE GENOMIC DNA]</scope>
    <source>
        <strain evidence="14 17">106R</strain>
    </source>
</reference>
<evidence type="ECO:0000313" key="19">
    <source>
        <dbReference type="Proteomes" id="UP001275057"/>
    </source>
</evidence>
<dbReference type="PRINTS" id="PR00281">
    <property type="entry name" value="HOKGEFTOXIC"/>
</dbReference>
<evidence type="ECO:0000256" key="1">
    <source>
        <dbReference type="ARBA" id="ARBA00004377"/>
    </source>
</evidence>
<reference evidence="9 15" key="1">
    <citation type="submission" date="2015-06" db="EMBL/GenBank/DDBJ databases">
        <title>Draft Genome of Serratia marcescens Strain AH0650_Sm1.</title>
        <authorList>
            <person name="Wan Y."/>
            <person name="Gorrie C."/>
            <person name="Holt K."/>
        </authorList>
    </citation>
    <scope>NUCLEOTIDE SEQUENCE [LARGE SCALE GENOMIC DNA]</scope>
    <source>
        <strain evidence="9 15">AH0650_Sm1</strain>
    </source>
</reference>
<accession>A0A0G8B8Z4</accession>
<evidence type="ECO:0000256" key="2">
    <source>
        <dbReference type="ARBA" id="ARBA00022475"/>
    </source>
</evidence>
<dbReference type="GeneID" id="301144514"/>
<evidence type="ECO:0000313" key="10">
    <source>
        <dbReference type="EMBL" id="MDQ9555062.1"/>
    </source>
</evidence>
<evidence type="ECO:0000313" key="11">
    <source>
        <dbReference type="EMBL" id="MDX7083653.1"/>
    </source>
</evidence>
<proteinExistence type="inferred from homology"/>
<keyword evidence="5 8" id="KW-0812">Transmembrane</keyword>
<keyword evidence="2" id="KW-1003">Cell membrane</keyword>
<gene>
    <name evidence="9" type="ORF">AB868_01515</name>
    <name evidence="12" type="ORF">C3R40_018690</name>
    <name evidence="13" type="ORF">C3R40_24210</name>
    <name evidence="14" type="ORF">FHU12_3509</name>
    <name evidence="10" type="ORF">RF091_05945</name>
    <name evidence="11" type="ORF">SJ435_14735</name>
</gene>
<evidence type="ECO:0000256" key="4">
    <source>
        <dbReference type="ARBA" id="ARBA00022649"/>
    </source>
</evidence>
<reference evidence="14 17" key="3">
    <citation type="submission" date="2019-06" db="EMBL/GenBank/DDBJ databases">
        <authorList>
            <person name="Deangelis K."/>
            <person name="Huntemann M."/>
            <person name="Clum A."/>
            <person name="Pillay M."/>
            <person name="Palaniappan K."/>
            <person name="Varghese N."/>
            <person name="Mikhailova N."/>
            <person name="Stamatis D."/>
            <person name="Reddy T."/>
            <person name="Daum C."/>
            <person name="Shapiro N."/>
            <person name="Ivanova N."/>
            <person name="Kyrpides N."/>
            <person name="Woyke T."/>
        </authorList>
    </citation>
    <scope>NUCLEOTIDE SEQUENCE [LARGE SCALE GENOMIC DNA]</scope>
    <source>
        <strain evidence="14 17">106R</strain>
    </source>
</reference>
<reference evidence="13" key="2">
    <citation type="submission" date="2018-01" db="EMBL/GenBank/DDBJ databases">
        <title>The opportunistic pathogen Serratia marcescens is an overlooked threat to honeybees.</title>
        <authorList>
            <person name="Raymann K."/>
            <person name="Shaffer Z."/>
            <person name="Coon K."/>
            <person name="Salisbury S."/>
            <person name="Moran N.A."/>
        </authorList>
    </citation>
    <scope>NUCLEOTIDE SEQUENCE [LARGE SCALE GENOMIC DNA]</scope>
    <source>
        <strain evidence="13">KZ19</strain>
    </source>
</reference>
<dbReference type="InterPro" id="IPR000021">
    <property type="entry name" value="Hok/gef_toxin"/>
</dbReference>
<dbReference type="Proteomes" id="UP000320710">
    <property type="component" value="Unassembled WGS sequence"/>
</dbReference>
<dbReference type="EMBL" id="JAXABG010000008">
    <property type="protein sequence ID" value="MDX7083653.1"/>
    <property type="molecule type" value="Genomic_DNA"/>
</dbReference>
<evidence type="ECO:0000313" key="12">
    <source>
        <dbReference type="EMBL" id="MEX3188644.1"/>
    </source>
</evidence>
<dbReference type="AlphaFoldDB" id="A0A0G8B8Z4"/>
<dbReference type="Proteomes" id="UP000037482">
    <property type="component" value="Unassembled WGS sequence"/>
</dbReference>
<evidence type="ECO:0000313" key="16">
    <source>
        <dbReference type="Proteomes" id="UP000237365"/>
    </source>
</evidence>
<evidence type="ECO:0000256" key="3">
    <source>
        <dbReference type="ARBA" id="ARBA00022519"/>
    </source>
</evidence>
<dbReference type="Proteomes" id="UP001275057">
    <property type="component" value="Unassembled WGS sequence"/>
</dbReference>
<evidence type="ECO:0000313" key="9">
    <source>
        <dbReference type="EMBL" id="KMU50787.1"/>
    </source>
</evidence>
<evidence type="ECO:0000256" key="8">
    <source>
        <dbReference type="RuleBase" id="RU221113"/>
    </source>
</evidence>
<reference evidence="12 16" key="8">
    <citation type="submission" date="2024-07" db="EMBL/GenBank/DDBJ databases">
        <authorList>
            <person name="Raymann K."/>
        </authorList>
    </citation>
    <scope>NUCLEOTIDE SEQUENCE [LARGE SCALE GENOMIC DNA]</scope>
    <source>
        <strain evidence="12 16">KZ19</strain>
    </source>
</reference>
<comment type="subcellular location">
    <subcellularLocation>
        <location evidence="1 8">Cell inner membrane</location>
        <topology evidence="1 8">Single-pass membrane protein</topology>
    </subcellularLocation>
</comment>
<keyword evidence="6 8" id="KW-1133">Transmembrane helix</keyword>
<evidence type="ECO:0000313" key="18">
    <source>
        <dbReference type="Proteomes" id="UP001234811"/>
    </source>
</evidence>
<reference evidence="12 16" key="7">
    <citation type="submission" date="2024-07" db="EMBL/GenBank/DDBJ databases">
        <title>Making a pathogen? Evaluating the impact of protist predation on the evolution of virulence in Serratia marcescens.</title>
        <authorList>
            <person name="Hopkins H."/>
            <person name="Lopezguerra C."/>
            <person name="Lau M.-J."/>
        </authorList>
    </citation>
    <scope>NUCLEOTIDE SEQUENCE [LARGE SCALE GENOMIC DNA]</scope>
    <source>
        <strain evidence="12 16">KZ19</strain>
    </source>
</reference>
<dbReference type="EMBL" id="VFMJ01000001">
    <property type="protein sequence ID" value="TQI85929.1"/>
    <property type="molecule type" value="Genomic_DNA"/>
</dbReference>
<feature type="transmembrane region" description="Helical" evidence="8">
    <location>
        <begin position="6"/>
        <end position="24"/>
    </location>
</feature>
<dbReference type="Pfam" id="PF01848">
    <property type="entry name" value="HOK_GEF"/>
    <property type="match status" value="1"/>
</dbReference>
<dbReference type="OrthoDB" id="5880683at2"/>
<dbReference type="Proteomes" id="UP001234811">
    <property type="component" value="Unassembled WGS sequence"/>
</dbReference>
<sequence length="50" mass="5725">MQQKRVVLKLVIVCMTLIAFIWLTRGSLCELRIRLGDSEVAATLAYESER</sequence>
<keyword evidence="7 8" id="KW-0472">Membrane</keyword>